<sequence>MVIPPTICATLKSLLMEIFKKTEVNDTWKLDDFKKDVLSIDFHRILAADYHGNWLEQQLPQQRRLHPTTIEVKANEFLPRHHHQKTDLAQWIDRNEKRQLTFMAYPRDFNKVTNQVIKDKFPEPSTRSQCLNINLPTSLPWHHIPTRQKLNFPPRAYFPAHVAGRKWSSRFNARLRAVLKQFQVDDIQNLPRQQLWHLPGQNFPAEAEDFSLRPKIFRQAKAANCPARTANQSPAEIPAEAGLDKKYKLEKVKLTKRVNTVHVQDQKHELTPPKNRQTVTGLRDKPVTQQDALPNSEVPAKIPARAGPVVSTEASPLSSCQGSYQSSALQNRHNCNRLPHYDAT</sequence>
<keyword evidence="3" id="KW-1185">Reference proteome</keyword>
<gene>
    <name evidence="2" type="ORF">V6N11_064454</name>
</gene>
<feature type="region of interest" description="Disordered" evidence="1">
    <location>
        <begin position="264"/>
        <end position="328"/>
    </location>
</feature>
<evidence type="ECO:0000313" key="2">
    <source>
        <dbReference type="EMBL" id="KAK8984908.1"/>
    </source>
</evidence>
<evidence type="ECO:0000256" key="1">
    <source>
        <dbReference type="SAM" id="MobiDB-lite"/>
    </source>
</evidence>
<organism evidence="2 3">
    <name type="scientific">Hibiscus sabdariffa</name>
    <name type="common">roselle</name>
    <dbReference type="NCBI Taxonomy" id="183260"/>
    <lineage>
        <taxon>Eukaryota</taxon>
        <taxon>Viridiplantae</taxon>
        <taxon>Streptophyta</taxon>
        <taxon>Embryophyta</taxon>
        <taxon>Tracheophyta</taxon>
        <taxon>Spermatophyta</taxon>
        <taxon>Magnoliopsida</taxon>
        <taxon>eudicotyledons</taxon>
        <taxon>Gunneridae</taxon>
        <taxon>Pentapetalae</taxon>
        <taxon>rosids</taxon>
        <taxon>malvids</taxon>
        <taxon>Malvales</taxon>
        <taxon>Malvaceae</taxon>
        <taxon>Malvoideae</taxon>
        <taxon>Hibiscus</taxon>
    </lineage>
</organism>
<dbReference type="Proteomes" id="UP001396334">
    <property type="component" value="Unassembled WGS sequence"/>
</dbReference>
<comment type="caution">
    <text evidence="2">The sequence shown here is derived from an EMBL/GenBank/DDBJ whole genome shotgun (WGS) entry which is preliminary data.</text>
</comment>
<name>A0ABR2P8Y8_9ROSI</name>
<reference evidence="2 3" key="1">
    <citation type="journal article" date="2024" name="G3 (Bethesda)">
        <title>Genome assembly of Hibiscus sabdariffa L. provides insights into metabolisms of medicinal natural products.</title>
        <authorList>
            <person name="Kim T."/>
        </authorList>
    </citation>
    <scope>NUCLEOTIDE SEQUENCE [LARGE SCALE GENOMIC DNA]</scope>
    <source>
        <strain evidence="2">TK-2024</strain>
        <tissue evidence="2">Old leaves</tissue>
    </source>
</reference>
<dbReference type="EMBL" id="JBBPBN010000074">
    <property type="protein sequence ID" value="KAK8984908.1"/>
    <property type="molecule type" value="Genomic_DNA"/>
</dbReference>
<protein>
    <submittedName>
        <fullName evidence="2">Uncharacterized protein</fullName>
    </submittedName>
</protein>
<feature type="compositionally biased region" description="Polar residues" evidence="1">
    <location>
        <begin position="312"/>
        <end position="328"/>
    </location>
</feature>
<evidence type="ECO:0000313" key="3">
    <source>
        <dbReference type="Proteomes" id="UP001396334"/>
    </source>
</evidence>
<proteinExistence type="predicted"/>
<accession>A0ABR2P8Y8</accession>